<comment type="caution">
    <text evidence="12">The sequence shown here is derived from an EMBL/GenBank/DDBJ whole genome shotgun (WGS) entry which is preliminary data.</text>
</comment>
<feature type="domain" description="Cation-transporting P-type ATPase N-terminal" evidence="11">
    <location>
        <begin position="9"/>
        <end position="82"/>
    </location>
</feature>
<feature type="transmembrane region" description="Helical" evidence="10">
    <location>
        <begin position="700"/>
        <end position="719"/>
    </location>
</feature>
<comment type="subcellular location">
    <subcellularLocation>
        <location evidence="1">Endomembrane system</location>
        <topology evidence="1">Multi-pass membrane protein</topology>
    </subcellularLocation>
</comment>
<evidence type="ECO:0000313" key="13">
    <source>
        <dbReference type="Proteomes" id="UP000034301"/>
    </source>
</evidence>
<dbReference type="InterPro" id="IPR018303">
    <property type="entry name" value="ATPase_P-typ_P_site"/>
</dbReference>
<dbReference type="InterPro" id="IPR044492">
    <property type="entry name" value="P_typ_ATPase_HD_dom"/>
</dbReference>
<feature type="transmembrane region" description="Helical" evidence="10">
    <location>
        <begin position="771"/>
        <end position="791"/>
    </location>
</feature>
<keyword evidence="3 10" id="KW-0812">Transmembrane</keyword>
<keyword evidence="4" id="KW-0547">Nucleotide-binding</keyword>
<feature type="transmembrane region" description="Helical" evidence="10">
    <location>
        <begin position="272"/>
        <end position="301"/>
    </location>
</feature>
<evidence type="ECO:0000256" key="9">
    <source>
        <dbReference type="ARBA" id="ARBA00023136"/>
    </source>
</evidence>
<keyword evidence="9 10" id="KW-0472">Membrane</keyword>
<dbReference type="InterPro" id="IPR023298">
    <property type="entry name" value="ATPase_P-typ_TM_dom_sf"/>
</dbReference>
<dbReference type="SUPFAM" id="SSF81653">
    <property type="entry name" value="Calcium ATPase, transduction domain A"/>
    <property type="match status" value="1"/>
</dbReference>
<feature type="transmembrane region" description="Helical" evidence="10">
    <location>
        <begin position="246"/>
        <end position="266"/>
    </location>
</feature>
<dbReference type="InterPro" id="IPR006068">
    <property type="entry name" value="ATPase_P-typ_cation-transptr_C"/>
</dbReference>
<dbReference type="InterPro" id="IPR023214">
    <property type="entry name" value="HAD_sf"/>
</dbReference>
<reference evidence="12 13" key="1">
    <citation type="journal article" date="2015" name="Nature">
        <title>rRNA introns, odd ribosomes, and small enigmatic genomes across a large radiation of phyla.</title>
        <authorList>
            <person name="Brown C.T."/>
            <person name="Hug L.A."/>
            <person name="Thomas B.C."/>
            <person name="Sharon I."/>
            <person name="Castelle C.J."/>
            <person name="Singh A."/>
            <person name="Wilkins M.J."/>
            <person name="Williams K.H."/>
            <person name="Banfield J.F."/>
        </authorList>
    </citation>
    <scope>NUCLEOTIDE SEQUENCE [LARGE SCALE GENOMIC DNA]</scope>
</reference>
<evidence type="ECO:0000256" key="8">
    <source>
        <dbReference type="ARBA" id="ARBA00022989"/>
    </source>
</evidence>
<dbReference type="NCBIfam" id="TIGR01494">
    <property type="entry name" value="ATPase_P-type"/>
    <property type="match status" value="3"/>
</dbReference>
<dbReference type="Pfam" id="PF00122">
    <property type="entry name" value="E1-E2_ATPase"/>
    <property type="match status" value="1"/>
</dbReference>
<dbReference type="SFLD" id="SFLDF00027">
    <property type="entry name" value="p-type_atpase"/>
    <property type="match status" value="1"/>
</dbReference>
<evidence type="ECO:0000259" key="11">
    <source>
        <dbReference type="SMART" id="SM00831"/>
    </source>
</evidence>
<dbReference type="InterPro" id="IPR036412">
    <property type="entry name" value="HAD-like_sf"/>
</dbReference>
<dbReference type="Gene3D" id="3.40.1110.10">
    <property type="entry name" value="Calcium-transporting ATPase, cytoplasmic domain N"/>
    <property type="match status" value="1"/>
</dbReference>
<name>A0A0G0QT82_9BACT</name>
<keyword evidence="6" id="KW-0460">Magnesium</keyword>
<evidence type="ECO:0000256" key="3">
    <source>
        <dbReference type="ARBA" id="ARBA00022692"/>
    </source>
</evidence>
<evidence type="ECO:0000313" key="12">
    <source>
        <dbReference type="EMBL" id="KKR43408.1"/>
    </source>
</evidence>
<dbReference type="GO" id="GO:0005524">
    <property type="term" value="F:ATP binding"/>
    <property type="evidence" value="ECO:0007669"/>
    <property type="project" value="UniProtKB-KW"/>
</dbReference>
<dbReference type="Proteomes" id="UP000034301">
    <property type="component" value="Unassembled WGS sequence"/>
</dbReference>
<dbReference type="GO" id="GO:0012505">
    <property type="term" value="C:endomembrane system"/>
    <property type="evidence" value="ECO:0007669"/>
    <property type="project" value="UniProtKB-SubCell"/>
</dbReference>
<dbReference type="InterPro" id="IPR008250">
    <property type="entry name" value="ATPase_P-typ_transduc_dom_A_sf"/>
</dbReference>
<dbReference type="EMBL" id="LBYC01000004">
    <property type="protein sequence ID" value="KKR43408.1"/>
    <property type="molecule type" value="Genomic_DNA"/>
</dbReference>
<organism evidence="12 13">
    <name type="scientific">Candidatus Nomurabacteria bacterium GW2011_GWF2_40_12</name>
    <dbReference type="NCBI Taxonomy" id="1618776"/>
    <lineage>
        <taxon>Bacteria</taxon>
        <taxon>Candidatus Nomuraibacteriota</taxon>
    </lineage>
</organism>
<dbReference type="FunFam" id="2.70.150.10:FF:000160">
    <property type="entry name" value="Sarcoplasmic/endoplasmic reticulum calcium ATPase 1"/>
    <property type="match status" value="1"/>
</dbReference>
<feature type="transmembrane region" description="Helical" evidence="10">
    <location>
        <begin position="740"/>
        <end position="765"/>
    </location>
</feature>
<feature type="transmembrane region" description="Helical" evidence="10">
    <location>
        <begin position="83"/>
        <end position="102"/>
    </location>
</feature>
<dbReference type="SUPFAM" id="SSF56784">
    <property type="entry name" value="HAD-like"/>
    <property type="match status" value="1"/>
</dbReference>
<proteinExistence type="predicted"/>
<evidence type="ECO:0000256" key="10">
    <source>
        <dbReference type="SAM" id="Phobius"/>
    </source>
</evidence>
<evidence type="ECO:0000256" key="2">
    <source>
        <dbReference type="ARBA" id="ARBA00022553"/>
    </source>
</evidence>
<dbReference type="Gene3D" id="1.20.1110.10">
    <property type="entry name" value="Calcium-transporting ATPase, transmembrane domain"/>
    <property type="match status" value="1"/>
</dbReference>
<dbReference type="InterPro" id="IPR004014">
    <property type="entry name" value="ATPase_P-typ_cation-transptr_N"/>
</dbReference>
<dbReference type="PRINTS" id="PR00120">
    <property type="entry name" value="HATPASE"/>
</dbReference>
<dbReference type="PATRIC" id="fig|1618776.3.peg.244"/>
<dbReference type="Pfam" id="PF00689">
    <property type="entry name" value="Cation_ATPase_C"/>
    <property type="match status" value="1"/>
</dbReference>
<dbReference type="PRINTS" id="PR00119">
    <property type="entry name" value="CATATPASE"/>
</dbReference>
<gene>
    <name evidence="12" type="ORF">UT78_C0004G0018</name>
</gene>
<evidence type="ECO:0000256" key="7">
    <source>
        <dbReference type="ARBA" id="ARBA00022967"/>
    </source>
</evidence>
<evidence type="ECO:0000256" key="1">
    <source>
        <dbReference type="ARBA" id="ARBA00004127"/>
    </source>
</evidence>
<dbReference type="AlphaFoldDB" id="A0A0G0QT82"/>
<protein>
    <submittedName>
        <fullName evidence="12">Cation transport ATPase</fullName>
    </submittedName>
</protein>
<dbReference type="PANTHER" id="PTHR42861">
    <property type="entry name" value="CALCIUM-TRANSPORTING ATPASE"/>
    <property type="match status" value="1"/>
</dbReference>
<dbReference type="InterPro" id="IPR001757">
    <property type="entry name" value="P_typ_ATPase"/>
</dbReference>
<dbReference type="GO" id="GO:0016020">
    <property type="term" value="C:membrane"/>
    <property type="evidence" value="ECO:0007669"/>
    <property type="project" value="InterPro"/>
</dbReference>
<keyword evidence="2" id="KW-0597">Phosphoprotein</keyword>
<dbReference type="SFLD" id="SFLDG00002">
    <property type="entry name" value="C1.7:_P-type_atpase_like"/>
    <property type="match status" value="1"/>
</dbReference>
<evidence type="ECO:0000256" key="5">
    <source>
        <dbReference type="ARBA" id="ARBA00022840"/>
    </source>
</evidence>
<feature type="transmembrane region" description="Helical" evidence="10">
    <location>
        <begin position="57"/>
        <end position="77"/>
    </location>
</feature>
<keyword evidence="7" id="KW-1278">Translocase</keyword>
<dbReference type="Gene3D" id="3.40.50.1000">
    <property type="entry name" value="HAD superfamily/HAD-like"/>
    <property type="match status" value="1"/>
</dbReference>
<dbReference type="InterPro" id="IPR023299">
    <property type="entry name" value="ATPase_P-typ_cyto_dom_N"/>
</dbReference>
<keyword evidence="5" id="KW-0067">ATP-binding</keyword>
<dbReference type="Gene3D" id="2.70.150.10">
    <property type="entry name" value="Calcium-transporting ATPase, cytoplasmic transduction domain A"/>
    <property type="match status" value="1"/>
</dbReference>
<dbReference type="Pfam" id="PF00690">
    <property type="entry name" value="Cation_ATPase_N"/>
    <property type="match status" value="1"/>
</dbReference>
<dbReference type="SUPFAM" id="SSF81665">
    <property type="entry name" value="Calcium ATPase, transmembrane domain M"/>
    <property type="match status" value="1"/>
</dbReference>
<dbReference type="SMART" id="SM00831">
    <property type="entry name" value="Cation_ATPase_N"/>
    <property type="match status" value="1"/>
</dbReference>
<dbReference type="PROSITE" id="PS00154">
    <property type="entry name" value="ATPASE_E1_E2"/>
    <property type="match status" value="1"/>
</dbReference>
<feature type="transmembrane region" description="Helical" evidence="10">
    <location>
        <begin position="670"/>
        <end position="694"/>
    </location>
</feature>
<dbReference type="GO" id="GO:0016887">
    <property type="term" value="F:ATP hydrolysis activity"/>
    <property type="evidence" value="ECO:0007669"/>
    <property type="project" value="InterPro"/>
</dbReference>
<feature type="transmembrane region" description="Helical" evidence="10">
    <location>
        <begin position="841"/>
        <end position="864"/>
    </location>
</feature>
<accession>A0A0G0QT82</accession>
<evidence type="ECO:0000256" key="4">
    <source>
        <dbReference type="ARBA" id="ARBA00022741"/>
    </source>
</evidence>
<sequence>MKKREMIETPWFFTVKEVLDKLNTTISGLSHDEAKKRLELFGDNDFRKKKNLSVPKLALKQFMSPLIFILMGAAALTGILQEWLNMVVIVGAILINVGLGLYREYQAENTLEKLESYIKDRSRVVRNGSEQEIESSLLVPGDIIKLSYGSRVPADARLISINSFKVDEAILTGESVPETKSAETIRESTPLADRLNMVYAGTLVIEGFATAVVIETGNRTEIGKIAELVSRTDRALTPIQKGISQLSWYIFILVVFIVSVIFILGVSRGEPIFQMLILSAAVAVGAVPESLPIALTVILSVGAERIAQKKGVVRKLTAAETLGSATLVMTDKTGTLTKADMQLVGIHTFDNLVKEEYSREKIINLNPDQETILKLSLKNINIIIQNPDDAEKEWKFVGHPFEVNIAKASILHDIPVKEIMLEESSLHIPFNSSNKFSVSKSGHDYTIMGAPDILLEKSNVDKETYLKISSWIQQASTEGKRLIAVGTFNDRGSKEINTDSIREIDFRGILSFFDPIREEVPLAIKNIETHGVRVVIITGDLKGTAVSVAKSLGWEISDNEILVGEDIRQMTDEQLLDVIQKIKIFARVTPEDKLRIGNLYHNLGEVVAMTGDGVNDAPALKSVDIGISLGSGSDVAKSAADLVLLDDNFETISMAIDEGRRILANIRKTFIYLMSNALDEVFVIGGSLVMNIALPLTALQIIWVNLFTGSLPALAFAYDENLDKGINKKSSKEELLNTEVKILSFGLGTVSSILIFLLYYILLYFDVEIGVARSIFFVCFSIYILVISFSFRSLYKPIFSYNPFLNKKLNLAVAMGLGILIATMSIPFMRDLFKIAPMPLSWMWLVISWSVLNVLLVETAKWIFRYRIKAKNLRR</sequence>
<keyword evidence="8 10" id="KW-1133">Transmembrane helix</keyword>
<dbReference type="SFLD" id="SFLDS00003">
    <property type="entry name" value="Haloacid_Dehalogenase"/>
    <property type="match status" value="1"/>
</dbReference>
<evidence type="ECO:0000256" key="6">
    <source>
        <dbReference type="ARBA" id="ARBA00022842"/>
    </source>
</evidence>
<feature type="transmembrane region" description="Helical" evidence="10">
    <location>
        <begin position="811"/>
        <end position="829"/>
    </location>
</feature>
<dbReference type="Pfam" id="PF00702">
    <property type="entry name" value="Hydrolase"/>
    <property type="match status" value="1"/>
</dbReference>
<dbReference type="InterPro" id="IPR059000">
    <property type="entry name" value="ATPase_P-type_domA"/>
</dbReference>